<feature type="domain" description="PAS" evidence="1">
    <location>
        <begin position="29"/>
        <end position="83"/>
    </location>
</feature>
<proteinExistence type="predicted"/>
<dbReference type="InterPro" id="IPR035965">
    <property type="entry name" value="PAS-like_dom_sf"/>
</dbReference>
<gene>
    <name evidence="2" type="ORF">TUM19329_33740</name>
</gene>
<name>A0A6F8T9U4_9GAMM</name>
<dbReference type="InterPro" id="IPR013767">
    <property type="entry name" value="PAS_fold"/>
</dbReference>
<dbReference type="Proteomes" id="UP000502894">
    <property type="component" value="Chromosome"/>
</dbReference>
<keyword evidence="3" id="KW-1185">Reference proteome</keyword>
<dbReference type="GO" id="GO:0006355">
    <property type="term" value="P:regulation of DNA-templated transcription"/>
    <property type="evidence" value="ECO:0007669"/>
    <property type="project" value="InterPro"/>
</dbReference>
<organism evidence="2 3">
    <name type="scientific">Legionella antarctica</name>
    <dbReference type="NCBI Taxonomy" id="2708020"/>
    <lineage>
        <taxon>Bacteria</taxon>
        <taxon>Pseudomonadati</taxon>
        <taxon>Pseudomonadota</taxon>
        <taxon>Gammaproteobacteria</taxon>
        <taxon>Legionellales</taxon>
        <taxon>Legionellaceae</taxon>
        <taxon>Legionella</taxon>
    </lineage>
</organism>
<sequence>MGIWCTNLTPGISKMTELNNQQIGHLRNTITKMELVFNAIDEAVIWANKKGTIQWCNRAFDELIGVPHITLIGKNILEIFELMKIRPSDSSYEN</sequence>
<evidence type="ECO:0000313" key="2">
    <source>
        <dbReference type="EMBL" id="BCA97013.1"/>
    </source>
</evidence>
<dbReference type="EMBL" id="AP022839">
    <property type="protein sequence ID" value="BCA97013.1"/>
    <property type="molecule type" value="Genomic_DNA"/>
</dbReference>
<dbReference type="Gene3D" id="3.30.450.20">
    <property type="entry name" value="PAS domain"/>
    <property type="match status" value="1"/>
</dbReference>
<dbReference type="InterPro" id="IPR000014">
    <property type="entry name" value="PAS"/>
</dbReference>
<dbReference type="KEGG" id="lant:TUM19329_33740"/>
<evidence type="ECO:0000313" key="3">
    <source>
        <dbReference type="Proteomes" id="UP000502894"/>
    </source>
</evidence>
<dbReference type="AlphaFoldDB" id="A0A6F8T9U4"/>
<evidence type="ECO:0000259" key="1">
    <source>
        <dbReference type="PROSITE" id="PS50112"/>
    </source>
</evidence>
<reference evidence="2" key="1">
    <citation type="journal article" date="2020" name="Microbiol. Resour. Announc.">
        <title>Complete Genome Sequence of Novel Psychrotolerant Legionella Strain TUM19329, Isolated from Antarctic Lake Sediment.</title>
        <authorList>
            <person name="Shimada S."/>
            <person name="Nakai R."/>
            <person name="Aoki K."/>
            <person name="Shimoeda N."/>
            <person name="Ohno G."/>
            <person name="Miyazaki Y."/>
            <person name="Kudoh S."/>
            <person name="Imura S."/>
            <person name="Watanabe K."/>
            <person name="Ishii Y."/>
            <person name="Tateda K."/>
        </authorList>
    </citation>
    <scope>NUCLEOTIDE SEQUENCE [LARGE SCALE GENOMIC DNA]</scope>
    <source>
        <strain evidence="2">TUM19329</strain>
    </source>
</reference>
<protein>
    <recommendedName>
        <fullName evidence="1">PAS domain-containing protein</fullName>
    </recommendedName>
</protein>
<dbReference type="PROSITE" id="PS50112">
    <property type="entry name" value="PAS"/>
    <property type="match status" value="1"/>
</dbReference>
<dbReference type="Pfam" id="PF00989">
    <property type="entry name" value="PAS"/>
    <property type="match status" value="1"/>
</dbReference>
<accession>A0A6F8T9U4</accession>
<dbReference type="SUPFAM" id="SSF55785">
    <property type="entry name" value="PYP-like sensor domain (PAS domain)"/>
    <property type="match status" value="1"/>
</dbReference>